<dbReference type="GO" id="GO:0003824">
    <property type="term" value="F:catalytic activity"/>
    <property type="evidence" value="ECO:0007669"/>
    <property type="project" value="UniProtKB-ARBA"/>
</dbReference>
<dbReference type="InterPro" id="IPR029058">
    <property type="entry name" value="AB_hydrolase_fold"/>
</dbReference>
<dbReference type="InterPro" id="IPR000073">
    <property type="entry name" value="AB_hydrolase_1"/>
</dbReference>
<evidence type="ECO:0000313" key="2">
    <source>
        <dbReference type="EMBL" id="MBA8829336.1"/>
    </source>
</evidence>
<dbReference type="RefSeq" id="WP_182484778.1">
    <property type="nucleotide sequence ID" value="NZ_JACGWU010000004.1"/>
</dbReference>
<sequence length="244" mass="26469">MTDSLPYVFVHGLFGSFCEDETFAQLQGPATAPDLYGYGSEHDASVTFERQVEVLHEHVRHAATDGPVHLVAHSIGAVYAFAVADHSPDLVASVTSVEGNFTLKDAFWSRSIAELDEASAKLAINARIEDPIGFLKGDGIATTERNIASAESALSFQPWRTVWESAKAIIRVTGAAEFETMLHRVFDSTAVNLIAGERSGKGWDVPIWAREQASTYTEVKNVGHMMMLESPVEFGKVIAGITAN</sequence>
<dbReference type="Pfam" id="PF12697">
    <property type="entry name" value="Abhydrolase_6"/>
    <property type="match status" value="1"/>
</dbReference>
<dbReference type="EMBL" id="JACGWU010000004">
    <property type="protein sequence ID" value="MBA8829336.1"/>
    <property type="molecule type" value="Genomic_DNA"/>
</dbReference>
<organism evidence="2 3">
    <name type="scientific">Alpinimonas psychrophila</name>
    <dbReference type="NCBI Taxonomy" id="748908"/>
    <lineage>
        <taxon>Bacteria</taxon>
        <taxon>Bacillati</taxon>
        <taxon>Actinomycetota</taxon>
        <taxon>Actinomycetes</taxon>
        <taxon>Micrococcales</taxon>
        <taxon>Microbacteriaceae</taxon>
        <taxon>Alpinimonas</taxon>
    </lineage>
</organism>
<dbReference type="AlphaFoldDB" id="A0A7W3PPJ2"/>
<gene>
    <name evidence="2" type="ORF">FB555_001441</name>
</gene>
<comment type="caution">
    <text evidence="2">The sequence shown here is derived from an EMBL/GenBank/DDBJ whole genome shotgun (WGS) entry which is preliminary data.</text>
</comment>
<reference evidence="2 3" key="1">
    <citation type="submission" date="2020-07" db="EMBL/GenBank/DDBJ databases">
        <title>Sequencing the genomes of 1000 actinobacteria strains.</title>
        <authorList>
            <person name="Klenk H.-P."/>
        </authorList>
    </citation>
    <scope>NUCLEOTIDE SEQUENCE [LARGE SCALE GENOMIC DNA]</scope>
    <source>
        <strain evidence="2 3">DSM 23737</strain>
    </source>
</reference>
<evidence type="ECO:0000259" key="1">
    <source>
        <dbReference type="Pfam" id="PF12697"/>
    </source>
</evidence>
<evidence type="ECO:0000313" key="3">
    <source>
        <dbReference type="Proteomes" id="UP000524237"/>
    </source>
</evidence>
<dbReference type="Proteomes" id="UP000524237">
    <property type="component" value="Unassembled WGS sequence"/>
</dbReference>
<dbReference type="Gene3D" id="3.40.50.1820">
    <property type="entry name" value="alpha/beta hydrolase"/>
    <property type="match status" value="1"/>
</dbReference>
<name>A0A7W3PPJ2_9MICO</name>
<feature type="domain" description="AB hydrolase-1" evidence="1">
    <location>
        <begin position="8"/>
        <end position="234"/>
    </location>
</feature>
<proteinExistence type="predicted"/>
<accession>A0A7W3PPJ2</accession>
<dbReference type="SUPFAM" id="SSF53474">
    <property type="entry name" value="alpha/beta-Hydrolases"/>
    <property type="match status" value="1"/>
</dbReference>
<keyword evidence="3" id="KW-1185">Reference proteome</keyword>
<protein>
    <submittedName>
        <fullName evidence="2">Pimeloyl-ACP methyl ester carboxylesterase</fullName>
    </submittedName>
</protein>